<proteinExistence type="predicted"/>
<evidence type="ECO:0000256" key="1">
    <source>
        <dbReference type="SAM" id="Phobius"/>
    </source>
</evidence>
<gene>
    <name evidence="2" type="ORF">RCL2_003059500</name>
</gene>
<accession>A0A8H3MGD5</accession>
<organism evidence="2 3">
    <name type="scientific">Rhizophagus clarus</name>
    <dbReference type="NCBI Taxonomy" id="94130"/>
    <lineage>
        <taxon>Eukaryota</taxon>
        <taxon>Fungi</taxon>
        <taxon>Fungi incertae sedis</taxon>
        <taxon>Mucoromycota</taxon>
        <taxon>Glomeromycotina</taxon>
        <taxon>Glomeromycetes</taxon>
        <taxon>Glomerales</taxon>
        <taxon>Glomeraceae</taxon>
        <taxon>Rhizophagus</taxon>
    </lineage>
</organism>
<evidence type="ECO:0000313" key="3">
    <source>
        <dbReference type="Proteomes" id="UP000615446"/>
    </source>
</evidence>
<sequence>MCSIPPIFYNSYICTTVLTPNFFVFIIQFLDIFFFFPSFLPTRSNFSIWSKIRVVILVIISASKKS</sequence>
<protein>
    <submittedName>
        <fullName evidence="2">Uncharacterized protein</fullName>
    </submittedName>
</protein>
<keyword evidence="1" id="KW-0472">Membrane</keyword>
<keyword evidence="1" id="KW-0812">Transmembrane</keyword>
<dbReference type="AlphaFoldDB" id="A0A8H3MGD5"/>
<feature type="transmembrane region" description="Helical" evidence="1">
    <location>
        <begin position="12"/>
        <end position="40"/>
    </location>
</feature>
<reference evidence="2" key="1">
    <citation type="submission" date="2019-10" db="EMBL/GenBank/DDBJ databases">
        <title>Conservation and host-specific expression of non-tandemly repeated heterogenous ribosome RNA gene in arbuscular mycorrhizal fungi.</title>
        <authorList>
            <person name="Maeda T."/>
            <person name="Kobayashi Y."/>
            <person name="Nakagawa T."/>
            <person name="Ezawa T."/>
            <person name="Yamaguchi K."/>
            <person name="Bino T."/>
            <person name="Nishimoto Y."/>
            <person name="Shigenobu S."/>
            <person name="Kawaguchi M."/>
        </authorList>
    </citation>
    <scope>NUCLEOTIDE SEQUENCE</scope>
    <source>
        <strain evidence="2">HR1</strain>
    </source>
</reference>
<comment type="caution">
    <text evidence="2">The sequence shown here is derived from an EMBL/GenBank/DDBJ whole genome shotgun (WGS) entry which is preliminary data.</text>
</comment>
<dbReference type="EMBL" id="BLAL01000338">
    <property type="protein sequence ID" value="GET04291.1"/>
    <property type="molecule type" value="Genomic_DNA"/>
</dbReference>
<dbReference type="Proteomes" id="UP000615446">
    <property type="component" value="Unassembled WGS sequence"/>
</dbReference>
<evidence type="ECO:0000313" key="2">
    <source>
        <dbReference type="EMBL" id="GET04291.1"/>
    </source>
</evidence>
<keyword evidence="1" id="KW-1133">Transmembrane helix</keyword>
<name>A0A8H3MGD5_9GLOM</name>